<name>W1NRT7_AMBTC</name>
<evidence type="ECO:0000313" key="2">
    <source>
        <dbReference type="Proteomes" id="UP000017836"/>
    </source>
</evidence>
<proteinExistence type="predicted"/>
<dbReference type="Gene3D" id="3.80.10.10">
    <property type="entry name" value="Ribonuclease Inhibitor"/>
    <property type="match status" value="1"/>
</dbReference>
<dbReference type="PROSITE" id="PS51450">
    <property type="entry name" value="LRR"/>
    <property type="match status" value="1"/>
</dbReference>
<dbReference type="HOGENOM" id="CLU_1818424_0_0_1"/>
<dbReference type="Gramene" id="ERM97730">
    <property type="protein sequence ID" value="ERM97730"/>
    <property type="gene ID" value="AMTR_s00121p00126690"/>
</dbReference>
<dbReference type="Proteomes" id="UP000017836">
    <property type="component" value="Unassembled WGS sequence"/>
</dbReference>
<protein>
    <submittedName>
        <fullName evidence="1">Uncharacterized protein</fullName>
    </submittedName>
</protein>
<gene>
    <name evidence="1" type="ORF">AMTR_s00121p00126690</name>
</gene>
<dbReference type="EMBL" id="KI395895">
    <property type="protein sequence ID" value="ERM97730.1"/>
    <property type="molecule type" value="Genomic_DNA"/>
</dbReference>
<reference evidence="2" key="1">
    <citation type="journal article" date="2013" name="Science">
        <title>The Amborella genome and the evolution of flowering plants.</title>
        <authorList>
            <consortium name="Amborella Genome Project"/>
        </authorList>
    </citation>
    <scope>NUCLEOTIDE SEQUENCE [LARGE SCALE GENOMIC DNA]</scope>
</reference>
<keyword evidence="2" id="KW-1185">Reference proteome</keyword>
<evidence type="ECO:0000313" key="1">
    <source>
        <dbReference type="EMBL" id="ERM97730.1"/>
    </source>
</evidence>
<dbReference type="AlphaFoldDB" id="W1NRT7"/>
<sequence length="142" mass="16538">MRNNLEELPQLPECPKLRSLMLRDDESLKAIPQFHFFECMHSSLRELDLSRTRIESLPHSLSNLMILHVLLLKSCLELKEIQVQLLDLRGCIHMKELTLTLGELINLRHLDLSYIDYLDLFDIKAASFSPRECRPVAESARI</sequence>
<accession>W1NRT7</accession>
<organism evidence="1 2">
    <name type="scientific">Amborella trichopoda</name>
    <dbReference type="NCBI Taxonomy" id="13333"/>
    <lineage>
        <taxon>Eukaryota</taxon>
        <taxon>Viridiplantae</taxon>
        <taxon>Streptophyta</taxon>
        <taxon>Embryophyta</taxon>
        <taxon>Tracheophyta</taxon>
        <taxon>Spermatophyta</taxon>
        <taxon>Magnoliopsida</taxon>
        <taxon>Amborellales</taxon>
        <taxon>Amborellaceae</taxon>
        <taxon>Amborella</taxon>
    </lineage>
</organism>
<dbReference type="InterPro" id="IPR001611">
    <property type="entry name" value="Leu-rich_rpt"/>
</dbReference>
<dbReference type="SUPFAM" id="SSF52058">
    <property type="entry name" value="L domain-like"/>
    <property type="match status" value="1"/>
</dbReference>
<dbReference type="InterPro" id="IPR032675">
    <property type="entry name" value="LRR_dom_sf"/>
</dbReference>